<name>A0ABS4CJ34_9ENTE</name>
<evidence type="ECO:0000256" key="1">
    <source>
        <dbReference type="SAM" id="Phobius"/>
    </source>
</evidence>
<dbReference type="PANTHER" id="PTHR34351:SF2">
    <property type="entry name" value="DUF58 DOMAIN-CONTAINING PROTEIN"/>
    <property type="match status" value="1"/>
</dbReference>
<gene>
    <name evidence="3" type="ORF">I6N96_07025</name>
</gene>
<dbReference type="EMBL" id="JAEDXU010000003">
    <property type="protein sequence ID" value="MBP1046030.1"/>
    <property type="molecule type" value="Genomic_DNA"/>
</dbReference>
<accession>A0ABS4CJ34</accession>
<proteinExistence type="predicted"/>
<keyword evidence="1" id="KW-1133">Transmembrane helix</keyword>
<dbReference type="PANTHER" id="PTHR34351">
    <property type="entry name" value="SLR1927 PROTEIN-RELATED"/>
    <property type="match status" value="1"/>
</dbReference>
<comment type="caution">
    <text evidence="3">The sequence shown here is derived from an EMBL/GenBank/DDBJ whole genome shotgun (WGS) entry which is preliminary data.</text>
</comment>
<reference evidence="3 4" key="1">
    <citation type="submission" date="2020-12" db="EMBL/GenBank/DDBJ databases">
        <title>Vagococcus allomyrinae sp. nov. and Enterococcus lavae sp. nov., isolated from the larvae of Allomyrina dichotoma.</title>
        <authorList>
            <person name="Lee S.D."/>
        </authorList>
    </citation>
    <scope>NUCLEOTIDE SEQUENCE [LARGE SCALE GENOMIC DNA]</scope>
    <source>
        <strain evidence="3 4">BWM-S5</strain>
    </source>
</reference>
<feature type="transmembrane region" description="Helical" evidence="1">
    <location>
        <begin position="12"/>
        <end position="29"/>
    </location>
</feature>
<keyword evidence="1" id="KW-0472">Membrane</keyword>
<keyword evidence="4" id="KW-1185">Reference proteome</keyword>
<evidence type="ECO:0000259" key="2">
    <source>
        <dbReference type="Pfam" id="PF01882"/>
    </source>
</evidence>
<protein>
    <submittedName>
        <fullName evidence="3">DUF58 domain-containing protein</fullName>
    </submittedName>
</protein>
<organism evidence="3 4">
    <name type="scientific">Enterococcus larvae</name>
    <dbReference type="NCBI Taxonomy" id="2794352"/>
    <lineage>
        <taxon>Bacteria</taxon>
        <taxon>Bacillati</taxon>
        <taxon>Bacillota</taxon>
        <taxon>Bacilli</taxon>
        <taxon>Lactobacillales</taxon>
        <taxon>Enterococcaceae</taxon>
        <taxon>Enterococcus</taxon>
    </lineage>
</organism>
<dbReference type="InterPro" id="IPR002881">
    <property type="entry name" value="DUF58"/>
</dbReference>
<feature type="domain" description="DUF58" evidence="2">
    <location>
        <begin position="197"/>
        <end position="238"/>
    </location>
</feature>
<keyword evidence="1" id="KW-0812">Transmembrane</keyword>
<dbReference type="RefSeq" id="WP_209556856.1">
    <property type="nucleotide sequence ID" value="NZ_JAEDXU010000003.1"/>
</dbReference>
<dbReference type="Proteomes" id="UP000673375">
    <property type="component" value="Unassembled WGS sequence"/>
</dbReference>
<sequence length="356" mass="41370">MKNNLLRNILRMIPVLLFYLALFFYAVVFNNSSGWALFFFLTFLLAANFISLIPSHKKLRLAMIESSTYLVNQSSQLAVEIYTDRPLLLPLYGVTVTQSTSVEKENYFFLAYTGNRKVLTFHWVPTKRGFFSELPVSIHSTDFLKLISKQSVQLLTGPFPVLPKVNNDLAEKLLQAVLTVQPNFYVPFGNRTFMIRDFREHQVGDPLRMIDWKQSSKRSELIVKEYEQEQEQETCILFYGQAHTYFEELLSIYYSVTRHLNGRMTYRTKLLADYSSDTPEEYVLAALQPFSEEPEIPFSTNKKLLIFAPEQTEKLQEQLQLLARTNEILLVTTNAGRLCLHYKDQVIYIDTMEVGQ</sequence>
<evidence type="ECO:0000313" key="3">
    <source>
        <dbReference type="EMBL" id="MBP1046030.1"/>
    </source>
</evidence>
<feature type="transmembrane region" description="Helical" evidence="1">
    <location>
        <begin position="35"/>
        <end position="53"/>
    </location>
</feature>
<evidence type="ECO:0000313" key="4">
    <source>
        <dbReference type="Proteomes" id="UP000673375"/>
    </source>
</evidence>
<dbReference type="Pfam" id="PF01882">
    <property type="entry name" value="DUF58"/>
    <property type="match status" value="1"/>
</dbReference>